<comment type="subcellular location">
    <subcellularLocation>
        <location evidence="1">Cell outer membrane</location>
        <topology evidence="1">Multi-pass membrane protein</topology>
    </subcellularLocation>
</comment>
<evidence type="ECO:0000256" key="14">
    <source>
        <dbReference type="RuleBase" id="RU003357"/>
    </source>
</evidence>
<dbReference type="Gene3D" id="2.170.130.10">
    <property type="entry name" value="TonB-dependent receptor, plug domain"/>
    <property type="match status" value="1"/>
</dbReference>
<evidence type="ECO:0000256" key="3">
    <source>
        <dbReference type="ARBA" id="ARBA00022448"/>
    </source>
</evidence>
<evidence type="ECO:0000256" key="1">
    <source>
        <dbReference type="ARBA" id="ARBA00004571"/>
    </source>
</evidence>
<keyword evidence="7 16" id="KW-0732">Signal</keyword>
<feature type="region of interest" description="Disordered" evidence="15">
    <location>
        <begin position="27"/>
        <end position="46"/>
    </location>
</feature>
<sequence length="829" mass="89067">MQVHRPFLLSSITLAVLSLINQASAADATPNSSEVSSTLVAPENKPAEAQQVVVTGSALGRGLRKVDAPYSITTATEEQMREAAPLSTADLFKIVPGVYAETSGGQTGPNIEVAGFPGGGDANYVTIQLNGAPIFPAPTLSFMDNSSMFRLDDTIDHMEALVSGPNTVLSNGQPGATMNFILKTGEGGDEGLLRTTFGTGNARRYDAYYGGKISDGWFATIGGFYRTDNGVRDSQFPTNDGYQLTGTLTRLLDDGKVTLYARTLKDKNLFFTAIPVSASAAGVPTGAFPGFDPLTGSLYGNETRFFTIQTAPGQTQNIDMANGRGADVHTFGIDFNQKIHDWEVSNKLNYVSGDMQTNAFFTGSVPQTMSSYLNAALTKANGNSATVIAGGLATGGTATYTDGSGAVDPNQQVLNAGAWYVDKQIRSTTDELKFSKELMKDHTFTFGTFLADYSSQDLWYLGNSVLMTATSNPKPINVILNNGAVISNNGIDGPVSYAQHDSYNGQKTAFFIADQWKLNPQLTLDAGLRYETQRVNATLGNITSGNIDSNPLHLYNQGTSILTGTYQSVTQTDHATSLTLGGGYKLTPNVNLYARVNSGHLMPQFDDIRGDAGTSATAPVQDIKTYEVGIKAVNSEFSLYASVFHKDFTGIQQSQILTNGSTVWYNYGSQTNGALFEGAWRPFTNFQLAFSGDYEDGKYTGFQGIDSSTGTSNNGNQLQRQPKFQSRLTPSYRVPTSWGSIKMYGTYSYIGKRYSDIQNQQVLPSYNTLDAGILAVVGDKLEFRLTGTNLNNTLGLTEGDSRVLGAGSGVIMARPIFGRAFEASVTYRF</sequence>
<dbReference type="Proteomes" id="UP000634011">
    <property type="component" value="Unassembled WGS sequence"/>
</dbReference>
<dbReference type="PANTHER" id="PTHR32552">
    <property type="entry name" value="FERRICHROME IRON RECEPTOR-RELATED"/>
    <property type="match status" value="1"/>
</dbReference>
<evidence type="ECO:0000313" key="19">
    <source>
        <dbReference type="EMBL" id="MBC3861169.1"/>
    </source>
</evidence>
<dbReference type="InterPro" id="IPR036942">
    <property type="entry name" value="Beta-barrel_TonB_sf"/>
</dbReference>
<evidence type="ECO:0000256" key="2">
    <source>
        <dbReference type="ARBA" id="ARBA00009810"/>
    </source>
</evidence>
<evidence type="ECO:0000256" key="8">
    <source>
        <dbReference type="ARBA" id="ARBA00023004"/>
    </source>
</evidence>
<evidence type="ECO:0000256" key="6">
    <source>
        <dbReference type="ARBA" id="ARBA00022692"/>
    </source>
</evidence>
<comment type="caution">
    <text evidence="19">The sequence shown here is derived from an EMBL/GenBank/DDBJ whole genome shotgun (WGS) entry which is preliminary data.</text>
</comment>
<keyword evidence="12 19" id="KW-0675">Receptor</keyword>
<keyword evidence="9" id="KW-0406">Ion transport</keyword>
<dbReference type="EMBL" id="JACOFV010000002">
    <property type="protein sequence ID" value="MBC3861169.1"/>
    <property type="molecule type" value="Genomic_DNA"/>
</dbReference>
<dbReference type="InterPro" id="IPR039426">
    <property type="entry name" value="TonB-dep_rcpt-like"/>
</dbReference>
<evidence type="ECO:0000256" key="16">
    <source>
        <dbReference type="SAM" id="SignalP"/>
    </source>
</evidence>
<feature type="domain" description="TonB-dependent receptor-like beta-barrel" evidence="17">
    <location>
        <begin position="293"/>
        <end position="790"/>
    </location>
</feature>
<keyword evidence="13" id="KW-0998">Cell outer membrane</keyword>
<evidence type="ECO:0000259" key="17">
    <source>
        <dbReference type="Pfam" id="PF00593"/>
    </source>
</evidence>
<evidence type="ECO:0000256" key="10">
    <source>
        <dbReference type="ARBA" id="ARBA00023077"/>
    </source>
</evidence>
<evidence type="ECO:0000256" key="11">
    <source>
        <dbReference type="ARBA" id="ARBA00023136"/>
    </source>
</evidence>
<keyword evidence="8" id="KW-0408">Iron</keyword>
<keyword evidence="5" id="KW-0410">Iron transport</keyword>
<evidence type="ECO:0000256" key="15">
    <source>
        <dbReference type="SAM" id="MobiDB-lite"/>
    </source>
</evidence>
<feature type="compositionally biased region" description="Polar residues" evidence="15">
    <location>
        <begin position="27"/>
        <end position="39"/>
    </location>
</feature>
<feature type="chain" id="PRO_5037364712" evidence="16">
    <location>
        <begin position="26"/>
        <end position="829"/>
    </location>
</feature>
<dbReference type="SUPFAM" id="SSF56935">
    <property type="entry name" value="Porins"/>
    <property type="match status" value="1"/>
</dbReference>
<reference evidence="19" key="1">
    <citation type="submission" date="2020-08" db="EMBL/GenBank/DDBJ databases">
        <title>Novel species isolated from subtropical streams in China.</title>
        <authorList>
            <person name="Lu H."/>
        </authorList>
    </citation>
    <scope>NUCLEOTIDE SEQUENCE</scope>
    <source>
        <strain evidence="19">KACC 12607</strain>
    </source>
</reference>
<proteinExistence type="inferred from homology"/>
<dbReference type="InterPro" id="IPR037066">
    <property type="entry name" value="Plug_dom_sf"/>
</dbReference>
<gene>
    <name evidence="19" type="ORF">H8K32_03575</name>
</gene>
<evidence type="ECO:0000256" key="13">
    <source>
        <dbReference type="ARBA" id="ARBA00023237"/>
    </source>
</evidence>
<dbReference type="GO" id="GO:0009279">
    <property type="term" value="C:cell outer membrane"/>
    <property type="evidence" value="ECO:0007669"/>
    <property type="project" value="UniProtKB-SubCell"/>
</dbReference>
<feature type="domain" description="TonB-dependent receptor plug" evidence="18">
    <location>
        <begin position="65"/>
        <end position="172"/>
    </location>
</feature>
<feature type="signal peptide" evidence="16">
    <location>
        <begin position="1"/>
        <end position="25"/>
    </location>
</feature>
<dbReference type="InterPro" id="IPR000531">
    <property type="entry name" value="Beta-barrel_TonB"/>
</dbReference>
<keyword evidence="20" id="KW-1185">Reference proteome</keyword>
<evidence type="ECO:0000256" key="9">
    <source>
        <dbReference type="ARBA" id="ARBA00023065"/>
    </source>
</evidence>
<keyword evidence="3" id="KW-0813">Transport</keyword>
<dbReference type="RefSeq" id="WP_186911106.1">
    <property type="nucleotide sequence ID" value="NZ_JACOFV010000002.1"/>
</dbReference>
<organism evidence="19 20">
    <name type="scientific">Undibacterium jejuense</name>
    <dbReference type="NCBI Taxonomy" id="1344949"/>
    <lineage>
        <taxon>Bacteria</taxon>
        <taxon>Pseudomonadati</taxon>
        <taxon>Pseudomonadota</taxon>
        <taxon>Betaproteobacteria</taxon>
        <taxon>Burkholderiales</taxon>
        <taxon>Oxalobacteraceae</taxon>
        <taxon>Undibacterium</taxon>
    </lineage>
</organism>
<name>A0A923HI33_9BURK</name>
<dbReference type="Gene3D" id="2.40.170.20">
    <property type="entry name" value="TonB-dependent receptor, beta-barrel domain"/>
    <property type="match status" value="1"/>
</dbReference>
<keyword evidence="6" id="KW-0812">Transmembrane</keyword>
<dbReference type="PANTHER" id="PTHR32552:SF89">
    <property type="entry name" value="CATECHOLATE SIDEROPHORE RECEPTOR FIU"/>
    <property type="match status" value="1"/>
</dbReference>
<dbReference type="Pfam" id="PF07715">
    <property type="entry name" value="Plug"/>
    <property type="match status" value="1"/>
</dbReference>
<accession>A0A923HI33</accession>
<dbReference type="Pfam" id="PF00593">
    <property type="entry name" value="TonB_dep_Rec_b-barrel"/>
    <property type="match status" value="1"/>
</dbReference>
<evidence type="ECO:0000256" key="7">
    <source>
        <dbReference type="ARBA" id="ARBA00022729"/>
    </source>
</evidence>
<keyword evidence="10 14" id="KW-0798">TonB box</keyword>
<evidence type="ECO:0000256" key="12">
    <source>
        <dbReference type="ARBA" id="ARBA00023170"/>
    </source>
</evidence>
<evidence type="ECO:0000256" key="4">
    <source>
        <dbReference type="ARBA" id="ARBA00022452"/>
    </source>
</evidence>
<evidence type="ECO:0000256" key="5">
    <source>
        <dbReference type="ARBA" id="ARBA00022496"/>
    </source>
</evidence>
<keyword evidence="11 14" id="KW-0472">Membrane</keyword>
<evidence type="ECO:0000313" key="20">
    <source>
        <dbReference type="Proteomes" id="UP000634011"/>
    </source>
</evidence>
<keyword evidence="4" id="KW-1134">Transmembrane beta strand</keyword>
<dbReference type="AlphaFoldDB" id="A0A923HI33"/>
<protein>
    <submittedName>
        <fullName evidence="19">TonB-dependent receptor</fullName>
    </submittedName>
</protein>
<comment type="similarity">
    <text evidence="2 14">Belongs to the TonB-dependent receptor family.</text>
</comment>
<evidence type="ECO:0000259" key="18">
    <source>
        <dbReference type="Pfam" id="PF07715"/>
    </source>
</evidence>
<dbReference type="InterPro" id="IPR012910">
    <property type="entry name" value="Plug_dom"/>
</dbReference>
<dbReference type="GO" id="GO:0015344">
    <property type="term" value="F:siderophore uptake transmembrane transporter activity"/>
    <property type="evidence" value="ECO:0007669"/>
    <property type="project" value="TreeGrafter"/>
</dbReference>